<keyword evidence="1" id="KW-1133">Transmembrane helix</keyword>
<dbReference type="InterPro" id="IPR053331">
    <property type="entry name" value="EGF-like_comC"/>
</dbReference>
<gene>
    <name evidence="3" type="ORF">DFA_09706</name>
</gene>
<dbReference type="AlphaFoldDB" id="F4Q8D4"/>
<dbReference type="InterPro" id="IPR032675">
    <property type="entry name" value="LRR_dom_sf"/>
</dbReference>
<dbReference type="Pfam" id="PF22933">
    <property type="entry name" value="ComC_SSD"/>
    <property type="match status" value="1"/>
</dbReference>
<proteinExistence type="predicted"/>
<keyword evidence="1" id="KW-0472">Membrane</keyword>
<organism evidence="3 4">
    <name type="scientific">Cavenderia fasciculata</name>
    <name type="common">Slime mold</name>
    <name type="synonym">Dictyostelium fasciculatum</name>
    <dbReference type="NCBI Taxonomy" id="261658"/>
    <lineage>
        <taxon>Eukaryota</taxon>
        <taxon>Amoebozoa</taxon>
        <taxon>Evosea</taxon>
        <taxon>Eumycetozoa</taxon>
        <taxon>Dictyostelia</taxon>
        <taxon>Acytosteliales</taxon>
        <taxon>Cavenderiaceae</taxon>
        <taxon>Cavenderia</taxon>
    </lineage>
</organism>
<dbReference type="KEGG" id="dfa:DFA_09706"/>
<keyword evidence="4" id="KW-1185">Reference proteome</keyword>
<sequence>MSYFDVRGNQLTGTIPDIVFSQLNGIKSISVLLSNNPGLTGTLPNDLCQVKQLSILNTSITGIPDCFWCYNVSGSTILITSLSMPSHFACNVTINNRRLPALFTQVMIEGSNLGWAIGKEPQLIPIIPNSLLRYTYQKIGPPELVNIEIASGSYNFEFELVEAGITLSSIAQNQSTTDGTIMLMITFTQYNQYISHFVFLKQGLNTYPCIVQLKEGSKLYCKIYQLPLVATYQLTVHNEFFSARSPIIMSKSIVAMYPLVSSADYQSSPSPLLTFNGFFGENLKTVNTSVILNSTTTCITMSITSGTITCAPTSIMTPGQVFISITVDGNQTPFSLLSIPYQDNLKANCIEQTFNCHGHGQCNDQGICQCNQGYYDDFATFELDGYQFFFSLVAIQELDADDNIVQELITDKWNVTDLSGDDLTSLHYRLLINSTLYPTLSTVANITSLIEYSTLDRQLPFGDSIVSVGANSIKVGVNVTGWQYQSILSHLRVVFATIVNNEQSRTQSCSSNDIPTFEEILGSDSYLRVIKNNTQFYGRFLSYSYSDGRKTFSRNELINQTIITGKSNESLALIGVHIPQCASCLLDPDFSALITDNSKNDEDCETSSSSENTWKIIVGACVGGTVFIALVIALVFSLKNSNRFKIKVKAAKSIMLKKMGTNK</sequence>
<evidence type="ECO:0000259" key="2">
    <source>
        <dbReference type="Pfam" id="PF22933"/>
    </source>
</evidence>
<dbReference type="PANTHER" id="PTHR24032">
    <property type="entry name" value="EGF-LIKE DOMAIN-CONTAINING PROTEIN-RELATED-RELATED"/>
    <property type="match status" value="1"/>
</dbReference>
<accession>F4Q8D4</accession>
<evidence type="ECO:0000313" key="3">
    <source>
        <dbReference type="EMBL" id="EGG16034.1"/>
    </source>
</evidence>
<feature type="domain" description="ComC supersandwich" evidence="2">
    <location>
        <begin position="387"/>
        <end position="593"/>
    </location>
</feature>
<dbReference type="RefSeq" id="XP_004352359.1">
    <property type="nucleotide sequence ID" value="XM_004352307.1"/>
</dbReference>
<evidence type="ECO:0000313" key="4">
    <source>
        <dbReference type="Proteomes" id="UP000007797"/>
    </source>
</evidence>
<dbReference type="OrthoDB" id="26095at2759"/>
<evidence type="ECO:0000256" key="1">
    <source>
        <dbReference type="SAM" id="Phobius"/>
    </source>
</evidence>
<dbReference type="InterPro" id="IPR054484">
    <property type="entry name" value="ComC_SSD"/>
</dbReference>
<dbReference type="PANTHER" id="PTHR24032:SF16">
    <property type="entry name" value="EGF-LIKE DOMAIN-CONTAINING PROTEIN"/>
    <property type="match status" value="1"/>
</dbReference>
<name>F4Q8D4_CACFS</name>
<dbReference type="Gene3D" id="3.80.10.10">
    <property type="entry name" value="Ribonuclease Inhibitor"/>
    <property type="match status" value="1"/>
</dbReference>
<dbReference type="EMBL" id="GL883025">
    <property type="protein sequence ID" value="EGG16034.1"/>
    <property type="molecule type" value="Genomic_DNA"/>
</dbReference>
<dbReference type="Proteomes" id="UP000007797">
    <property type="component" value="Unassembled WGS sequence"/>
</dbReference>
<dbReference type="GeneID" id="14867931"/>
<keyword evidence="1" id="KW-0812">Transmembrane</keyword>
<protein>
    <recommendedName>
        <fullName evidence="2">ComC supersandwich domain-containing protein</fullName>
    </recommendedName>
</protein>
<feature type="transmembrane region" description="Helical" evidence="1">
    <location>
        <begin position="616"/>
        <end position="638"/>
    </location>
</feature>
<reference evidence="4" key="1">
    <citation type="journal article" date="2011" name="Genome Res.">
        <title>Phylogeny-wide analysis of social amoeba genomes highlights ancient origins for complex intercellular communication.</title>
        <authorList>
            <person name="Heidel A.J."/>
            <person name="Lawal H.M."/>
            <person name="Felder M."/>
            <person name="Schilde C."/>
            <person name="Helps N.R."/>
            <person name="Tunggal B."/>
            <person name="Rivero F."/>
            <person name="John U."/>
            <person name="Schleicher M."/>
            <person name="Eichinger L."/>
            <person name="Platzer M."/>
            <person name="Noegel A.A."/>
            <person name="Schaap P."/>
            <person name="Gloeckner G."/>
        </authorList>
    </citation>
    <scope>NUCLEOTIDE SEQUENCE [LARGE SCALE GENOMIC DNA]</scope>
    <source>
        <strain evidence="4">SH3</strain>
    </source>
</reference>